<evidence type="ECO:0000256" key="5">
    <source>
        <dbReference type="ARBA" id="ARBA00022801"/>
    </source>
</evidence>
<dbReference type="GO" id="GO:0006508">
    <property type="term" value="P:proteolysis"/>
    <property type="evidence" value="ECO:0007669"/>
    <property type="project" value="UniProtKB-KW"/>
</dbReference>
<feature type="transmembrane region" description="Helical" evidence="11">
    <location>
        <begin position="172"/>
        <end position="202"/>
    </location>
</feature>
<gene>
    <name evidence="13" type="ORF">Deia_01137</name>
</gene>
<proteinExistence type="inferred from homology"/>
<dbReference type="PANTHER" id="PTHR43221:SF2">
    <property type="entry name" value="PROTEASE HTPX HOMOLOG"/>
    <property type="match status" value="1"/>
</dbReference>
<accession>A0A5B8XF29</accession>
<feature type="transmembrane region" description="Helical" evidence="11">
    <location>
        <begin position="29"/>
        <end position="51"/>
    </location>
</feature>
<evidence type="ECO:0000313" key="14">
    <source>
        <dbReference type="Proteomes" id="UP000321934"/>
    </source>
</evidence>
<organism evidence="13 14">
    <name type="scientific">Candidatus Deianiraea vastatrix</name>
    <dbReference type="NCBI Taxonomy" id="2163644"/>
    <lineage>
        <taxon>Bacteria</taxon>
        <taxon>Pseudomonadati</taxon>
        <taxon>Pseudomonadota</taxon>
        <taxon>Alphaproteobacteria</taxon>
        <taxon>Rickettsiales</taxon>
        <taxon>Candidatus Deianiraeaceae</taxon>
        <taxon>Candidatus Deianiraea</taxon>
    </lineage>
</organism>
<dbReference type="RefSeq" id="WP_222912626.1">
    <property type="nucleotide sequence ID" value="NZ_CP029077.1"/>
</dbReference>
<dbReference type="InterPro" id="IPR050083">
    <property type="entry name" value="HtpX_protease"/>
</dbReference>
<feature type="domain" description="Peptidase M48" evidence="12">
    <location>
        <begin position="90"/>
        <end position="284"/>
    </location>
</feature>
<dbReference type="InterPro" id="IPR001915">
    <property type="entry name" value="Peptidase_M48"/>
</dbReference>
<reference evidence="13 14" key="1">
    <citation type="journal article" date="2019" name="ISME J.">
        <title>Deianiraea, an extracellular bacterium associated with the ciliate Paramecium, suggests an alternative scenario for the evolution of Rickettsiales.</title>
        <authorList>
            <person name="Castelli M."/>
            <person name="Sabaneyeva E."/>
            <person name="Lanzoni O."/>
            <person name="Lebedeva N."/>
            <person name="Floriano A.M."/>
            <person name="Gaiarsa S."/>
            <person name="Benken K."/>
            <person name="Modeo L."/>
            <person name="Bandi C."/>
            <person name="Potekhin A."/>
            <person name="Sassera D."/>
            <person name="Petroni G."/>
        </authorList>
    </citation>
    <scope>NUCLEOTIDE SEQUENCE [LARGE SCALE GENOMIC DNA]</scope>
    <source>
        <strain evidence="13">CyL4-1</strain>
    </source>
</reference>
<keyword evidence="4" id="KW-0479">Metal-binding</keyword>
<dbReference type="AlphaFoldDB" id="A0A5B8XF29"/>
<feature type="transmembrane region" description="Helical" evidence="11">
    <location>
        <begin position="299"/>
        <end position="319"/>
    </location>
</feature>
<evidence type="ECO:0000256" key="7">
    <source>
        <dbReference type="ARBA" id="ARBA00022989"/>
    </source>
</evidence>
<dbReference type="PANTHER" id="PTHR43221">
    <property type="entry name" value="PROTEASE HTPX"/>
    <property type="match status" value="1"/>
</dbReference>
<evidence type="ECO:0000256" key="8">
    <source>
        <dbReference type="ARBA" id="ARBA00023049"/>
    </source>
</evidence>
<dbReference type="Proteomes" id="UP000321934">
    <property type="component" value="Chromosome"/>
</dbReference>
<keyword evidence="2 10" id="KW-0645">Protease</keyword>
<dbReference type="EMBL" id="CP029077">
    <property type="protein sequence ID" value="QED23918.1"/>
    <property type="molecule type" value="Genomic_DNA"/>
</dbReference>
<evidence type="ECO:0000256" key="4">
    <source>
        <dbReference type="ARBA" id="ARBA00022723"/>
    </source>
</evidence>
<evidence type="ECO:0000256" key="9">
    <source>
        <dbReference type="ARBA" id="ARBA00023136"/>
    </source>
</evidence>
<sequence>MPFCAIFYFVLHYFLDIASAEITRVMGDFFLICIFLISLYCFLYLIFDYLFGITTKSLRKGGKNIAGLSHYEEIYNEFLEIKLHFEIKNVSLFISRDDEINAFAVGCFRENFIIITQGMIDAIGERTSTKEHFTKAIAGIIAHEMSHITHRDFLPGLLLYYTKGANLFLAKILHLIISFAILLISMIPIIGFFAKIIIKFIYKCIDGMFNKIIFNKIVVPIDFLVRMLFSRHIEHRADGDSARCLGGIGIAIALNAISPMKRFSWQSILSSHPSTKSRIKFVSKINQTDKVIKSGIIEYISNIFCICVLLFSTVILYNISNASKLPHYICSFYELSYVKVFEIKDSIEQKIETGKKIYALYKKVEKIFG</sequence>
<dbReference type="Pfam" id="PF01435">
    <property type="entry name" value="Peptidase_M48"/>
    <property type="match status" value="1"/>
</dbReference>
<evidence type="ECO:0000256" key="11">
    <source>
        <dbReference type="SAM" id="Phobius"/>
    </source>
</evidence>
<keyword evidence="6 10" id="KW-0862">Zinc</keyword>
<evidence type="ECO:0000256" key="10">
    <source>
        <dbReference type="RuleBase" id="RU003983"/>
    </source>
</evidence>
<evidence type="ECO:0000259" key="12">
    <source>
        <dbReference type="Pfam" id="PF01435"/>
    </source>
</evidence>
<evidence type="ECO:0000313" key="13">
    <source>
        <dbReference type="EMBL" id="QED23918.1"/>
    </source>
</evidence>
<comment type="similarity">
    <text evidence="10">Belongs to the peptidase M48 family.</text>
</comment>
<dbReference type="Gene3D" id="3.30.2010.10">
    <property type="entry name" value="Metalloproteases ('zincins'), catalytic domain"/>
    <property type="match status" value="1"/>
</dbReference>
<keyword evidence="9 11" id="KW-0472">Membrane</keyword>
<keyword evidence="5 10" id="KW-0378">Hydrolase</keyword>
<protein>
    <submittedName>
        <fullName evidence="13">HtpX-like zinc-metalloprotease</fullName>
    </submittedName>
</protein>
<comment type="cofactor">
    <cofactor evidence="10">
        <name>Zn(2+)</name>
        <dbReference type="ChEBI" id="CHEBI:29105"/>
    </cofactor>
    <text evidence="10">Binds 1 zinc ion per subunit.</text>
</comment>
<evidence type="ECO:0000256" key="3">
    <source>
        <dbReference type="ARBA" id="ARBA00022692"/>
    </source>
</evidence>
<keyword evidence="7 11" id="KW-1133">Transmembrane helix</keyword>
<keyword evidence="3 11" id="KW-0812">Transmembrane</keyword>
<evidence type="ECO:0000256" key="1">
    <source>
        <dbReference type="ARBA" id="ARBA00022475"/>
    </source>
</evidence>
<keyword evidence="8 10" id="KW-0482">Metalloprotease</keyword>
<keyword evidence="14" id="KW-1185">Reference proteome</keyword>
<keyword evidence="1" id="KW-1003">Cell membrane</keyword>
<dbReference type="GO" id="GO:0004222">
    <property type="term" value="F:metalloendopeptidase activity"/>
    <property type="evidence" value="ECO:0007669"/>
    <property type="project" value="InterPro"/>
</dbReference>
<name>A0A5B8XF29_9RICK</name>
<evidence type="ECO:0000256" key="6">
    <source>
        <dbReference type="ARBA" id="ARBA00022833"/>
    </source>
</evidence>
<dbReference type="GO" id="GO:0046872">
    <property type="term" value="F:metal ion binding"/>
    <property type="evidence" value="ECO:0007669"/>
    <property type="project" value="UniProtKB-KW"/>
</dbReference>
<evidence type="ECO:0000256" key="2">
    <source>
        <dbReference type="ARBA" id="ARBA00022670"/>
    </source>
</evidence>